<protein>
    <submittedName>
        <fullName evidence="2">Uncharacterized protein</fullName>
    </submittedName>
</protein>
<feature type="compositionally biased region" description="Basic and acidic residues" evidence="1">
    <location>
        <begin position="1145"/>
        <end position="1159"/>
    </location>
</feature>
<feature type="region of interest" description="Disordered" evidence="1">
    <location>
        <begin position="1089"/>
        <end position="1259"/>
    </location>
</feature>
<keyword evidence="3" id="KW-1185">Reference proteome</keyword>
<feature type="compositionally biased region" description="Basic and acidic residues" evidence="1">
    <location>
        <begin position="721"/>
        <end position="732"/>
    </location>
</feature>
<feature type="region of interest" description="Disordered" evidence="1">
    <location>
        <begin position="285"/>
        <end position="310"/>
    </location>
</feature>
<organism evidence="2 3">
    <name type="scientific">Malassezia vespertilionis</name>
    <dbReference type="NCBI Taxonomy" id="2020962"/>
    <lineage>
        <taxon>Eukaryota</taxon>
        <taxon>Fungi</taxon>
        <taxon>Dikarya</taxon>
        <taxon>Basidiomycota</taxon>
        <taxon>Ustilaginomycotina</taxon>
        <taxon>Malasseziomycetes</taxon>
        <taxon>Malasseziales</taxon>
        <taxon>Malasseziaceae</taxon>
        <taxon>Malassezia</taxon>
    </lineage>
</organism>
<feature type="compositionally biased region" description="Pro residues" evidence="1">
    <location>
        <begin position="1051"/>
        <end position="1061"/>
    </location>
</feature>
<accession>A0A2N1J833</accession>
<evidence type="ECO:0000313" key="3">
    <source>
        <dbReference type="Proteomes" id="UP000232875"/>
    </source>
</evidence>
<feature type="region of interest" description="Disordered" evidence="1">
    <location>
        <begin position="819"/>
        <end position="853"/>
    </location>
</feature>
<feature type="compositionally biased region" description="Polar residues" evidence="1">
    <location>
        <begin position="1099"/>
        <end position="1116"/>
    </location>
</feature>
<name>A0A2N1J833_9BASI</name>
<feature type="compositionally biased region" description="Low complexity" evidence="1">
    <location>
        <begin position="704"/>
        <end position="714"/>
    </location>
</feature>
<feature type="region of interest" description="Disordered" evidence="1">
    <location>
        <begin position="497"/>
        <end position="536"/>
    </location>
</feature>
<dbReference type="Proteomes" id="UP000232875">
    <property type="component" value="Unassembled WGS sequence"/>
</dbReference>
<evidence type="ECO:0000256" key="1">
    <source>
        <dbReference type="SAM" id="MobiDB-lite"/>
    </source>
</evidence>
<gene>
    <name evidence="2" type="ORF">MVES_003541</name>
</gene>
<feature type="compositionally biased region" description="Pro residues" evidence="1">
    <location>
        <begin position="514"/>
        <end position="527"/>
    </location>
</feature>
<dbReference type="OrthoDB" id="3362023at2759"/>
<feature type="compositionally biased region" description="Basic and acidic residues" evidence="1">
    <location>
        <begin position="1218"/>
        <end position="1230"/>
    </location>
</feature>
<proteinExistence type="predicted"/>
<sequence>MQGGLEPPSPQRDATYVPKSPKRSLRNRLSNQIERVRGRSPGPANEQEDDALASPSKRLGVSRLLRRSAHRARSLSPAPSRSSVVYDENAPEYHVPELPNWQLYDGSNTQLGSTGFTGDDMCHNIAMPGFGSNLSQHIHVANDDPNQPNFLPLPLETNTVALFGDMAPPDHRRSGSISASAFVRNHRSADGAMHQEESVHAVEEGAQFRVEETVERHVHEAAFSQVEERVQKQIIVERTQPLPPPPPPKEELTAADIINEAAMGASAEASFDETAENTVIDYDDTKPQRTNLYSPRIPHGGKPWREFDHDQANDSVDAGRLYSRRMVELGLPHEDTENIVQQRTPSGNSKHKQERLLDAMQREPEGAKLTDLMNRVVQPRQSWLRGIWPSGASQCSDRTASAKSGGIVFQGADASPSLYSNDTMSEFDDGSRVTAASPRSLSGANDRINAALARAASVASKRSEYTQGSARKPSDDECEALEMKRKSILEARRILESERRHGSAELQGLDEEAPPLPPPKTPKPEPPTAGFQSEEEAQWYAQQEAEWYAQQEAEWLAQEQAYYAQQEAEWYYYQQAMAAHGLDPGALQPDGTMPRDEYQQGMIYQDMQATEMMYYGRENELPPLPRSTAPVHRKAPPAFEERPRVSTMMSTTSRGRESRTKKRPEIPVAPLADDSASTIIEEDGTAFKPDGFGGLIPVYSADETPTTPSSRTTPKAPQVESMHHDFTRRNERPTSGLPKPMQQFKEHIPLPGTTPKPNDALQRFPSRREPPKQKSNAPFRIASEVYTTPAVLQDSRGRLTWTPALAEAAAKYIQSMTESVSYTGPHPPTHSVGAANPATPSLPPPTQVPPPETRELALPTGMVPSKSVVEQLQSNGISLVIDAGTGAEPKDLPLHEALQEVMVRFYMYERHSVPVLRELDKRLVALEQWSLLDADSAKQPPWNQEAVARITSEVRREMRALMLGVKQLHESRSRLQEITRKDEGALKRKRTSDTIHTGKRAALSSRIISTSSIASSTGAASSRYASGSSTMSASSSDTVLQVTPFARRPVSPAPSLGPRPLPTKGVQREVAPMGHGITEKEGGAVLQEDAKETAPVEQTAVQEAASTAQDETSTEAATPKAEPLAESVDTTRKADAFSMPCTDAEEFKDAPTDTNKSPEESSAEPAPRQLMPVKPRYADSAAESGLLFALMRANERAHTPPPPPLAEHNAPASTPNATEKDATHAREKPTARIPLASKGNSALAAPSKPTDGVARTPSALRARAQRYLKHTDPSAAEKVAEKVPVAAHDAEYDAENVSPQKYQPTALSASLRRRMAKFEA</sequence>
<evidence type="ECO:0000313" key="2">
    <source>
        <dbReference type="EMBL" id="PKI82715.1"/>
    </source>
</evidence>
<feature type="region of interest" description="Disordered" evidence="1">
    <location>
        <begin position="1"/>
        <end position="63"/>
    </location>
</feature>
<feature type="region of interest" description="Disordered" evidence="1">
    <location>
        <begin position="625"/>
        <end position="663"/>
    </location>
</feature>
<feature type="region of interest" description="Disordered" evidence="1">
    <location>
        <begin position="701"/>
        <end position="777"/>
    </location>
</feature>
<reference evidence="2 3" key="1">
    <citation type="submission" date="2017-10" db="EMBL/GenBank/DDBJ databases">
        <title>A novel species of cold-tolerant Malassezia isolated from bats.</title>
        <authorList>
            <person name="Lorch J.M."/>
            <person name="Palmer J.M."/>
            <person name="Vanderwolf K.J."/>
            <person name="Schmidt K.Z."/>
            <person name="Verant M.L."/>
            <person name="Weller T.J."/>
            <person name="Blehert D.S."/>
        </authorList>
    </citation>
    <scope>NUCLEOTIDE SEQUENCE [LARGE SCALE GENOMIC DNA]</scope>
    <source>
        <strain evidence="2 3">NWHC:44797-103</strain>
    </source>
</reference>
<dbReference type="EMBL" id="KZ454994">
    <property type="protein sequence ID" value="PKI82715.1"/>
    <property type="molecule type" value="Genomic_DNA"/>
</dbReference>
<feature type="compositionally biased region" description="Pro residues" evidence="1">
    <location>
        <begin position="840"/>
        <end position="851"/>
    </location>
</feature>
<feature type="region of interest" description="Disordered" evidence="1">
    <location>
        <begin position="1047"/>
        <end position="1066"/>
    </location>
</feature>
<feature type="region of interest" description="Disordered" evidence="1">
    <location>
        <begin position="458"/>
        <end position="479"/>
    </location>
</feature>